<proteinExistence type="predicted"/>
<protein>
    <submittedName>
        <fullName evidence="4">Uncharacterized protein</fullName>
    </submittedName>
</protein>
<keyword evidence="2" id="KW-1133">Transmembrane helix</keyword>
<keyword evidence="2" id="KW-0812">Transmembrane</keyword>
<evidence type="ECO:0000313" key="4">
    <source>
        <dbReference type="WBParaSite" id="MBELARI_LOCUS679"/>
    </source>
</evidence>
<keyword evidence="3" id="KW-1185">Reference proteome</keyword>
<dbReference type="AlphaFoldDB" id="A0AAF3FJI3"/>
<accession>A0AAF3FJI3</accession>
<keyword evidence="2" id="KW-0472">Membrane</keyword>
<evidence type="ECO:0000313" key="3">
    <source>
        <dbReference type="Proteomes" id="UP000887575"/>
    </source>
</evidence>
<dbReference type="WBParaSite" id="MBELARI_LOCUS679">
    <property type="protein sequence ID" value="MBELARI_LOCUS679"/>
    <property type="gene ID" value="MBELARI_LOCUS679"/>
</dbReference>
<evidence type="ECO:0000256" key="2">
    <source>
        <dbReference type="SAM" id="Phobius"/>
    </source>
</evidence>
<sequence>MSFEKGQSGEKSTPDPSTTSSFDGGVKKVSGIDADSETCAPPLHLAVNDVRMQKECYCLVVSNLRTVNMQLSRNVAVLGLSLLSGLALLIILRSMQQSIKSSDHNVSIRMLIGGLIAFILDNTVPGGV</sequence>
<dbReference type="Proteomes" id="UP000887575">
    <property type="component" value="Unassembled WGS sequence"/>
</dbReference>
<feature type="transmembrane region" description="Helical" evidence="2">
    <location>
        <begin position="106"/>
        <end position="124"/>
    </location>
</feature>
<reference evidence="4" key="1">
    <citation type="submission" date="2024-02" db="UniProtKB">
        <authorList>
            <consortium name="WormBaseParasite"/>
        </authorList>
    </citation>
    <scope>IDENTIFICATION</scope>
</reference>
<feature type="region of interest" description="Disordered" evidence="1">
    <location>
        <begin position="1"/>
        <end position="33"/>
    </location>
</feature>
<organism evidence="3 4">
    <name type="scientific">Mesorhabditis belari</name>
    <dbReference type="NCBI Taxonomy" id="2138241"/>
    <lineage>
        <taxon>Eukaryota</taxon>
        <taxon>Metazoa</taxon>
        <taxon>Ecdysozoa</taxon>
        <taxon>Nematoda</taxon>
        <taxon>Chromadorea</taxon>
        <taxon>Rhabditida</taxon>
        <taxon>Rhabditina</taxon>
        <taxon>Rhabditomorpha</taxon>
        <taxon>Rhabditoidea</taxon>
        <taxon>Rhabditidae</taxon>
        <taxon>Mesorhabditinae</taxon>
        <taxon>Mesorhabditis</taxon>
    </lineage>
</organism>
<feature type="transmembrane region" description="Helical" evidence="2">
    <location>
        <begin position="75"/>
        <end position="94"/>
    </location>
</feature>
<evidence type="ECO:0000256" key="1">
    <source>
        <dbReference type="SAM" id="MobiDB-lite"/>
    </source>
</evidence>
<name>A0AAF3FJI3_9BILA</name>